<evidence type="ECO:0000313" key="2">
    <source>
        <dbReference type="EMBL" id="EWM27500.1"/>
    </source>
</evidence>
<keyword evidence="1" id="KW-1133">Transmembrane helix</keyword>
<proteinExistence type="predicted"/>
<keyword evidence="1" id="KW-0812">Transmembrane</keyword>
<dbReference type="AlphaFoldDB" id="W7TKA2"/>
<comment type="caution">
    <text evidence="2">The sequence shown here is derived from an EMBL/GenBank/DDBJ whole genome shotgun (WGS) entry which is preliminary data.</text>
</comment>
<organism evidence="2 3">
    <name type="scientific">Nannochloropsis gaditana</name>
    <dbReference type="NCBI Taxonomy" id="72520"/>
    <lineage>
        <taxon>Eukaryota</taxon>
        <taxon>Sar</taxon>
        <taxon>Stramenopiles</taxon>
        <taxon>Ochrophyta</taxon>
        <taxon>Eustigmatophyceae</taxon>
        <taxon>Eustigmatales</taxon>
        <taxon>Monodopsidaceae</taxon>
        <taxon>Nannochloropsis</taxon>
    </lineage>
</organism>
<reference evidence="2 3" key="1">
    <citation type="journal article" date="2014" name="Mol. Plant">
        <title>Chromosome Scale Genome Assembly and Transcriptome Profiling of Nannochloropsis gaditana in Nitrogen Depletion.</title>
        <authorList>
            <person name="Corteggiani Carpinelli E."/>
            <person name="Telatin A."/>
            <person name="Vitulo N."/>
            <person name="Forcato C."/>
            <person name="D'Angelo M."/>
            <person name="Schiavon R."/>
            <person name="Vezzi A."/>
            <person name="Giacometti G.M."/>
            <person name="Morosinotto T."/>
            <person name="Valle G."/>
        </authorList>
    </citation>
    <scope>NUCLEOTIDE SEQUENCE [LARGE SCALE GENOMIC DNA]</scope>
    <source>
        <strain evidence="2 3">B-31</strain>
    </source>
</reference>
<sequence length="153" mass="16602">MARLSLQVVLVVAVFPIVAPVIVYFVCIFSIGSSKMDFFIAGNLHAALSSSRHCLCTFRTLCRVTTPMPLGNFWASAMTAPVVLGGSVATASTSCQRWIQMVSQSIGRRHSNILFGSPAPRPLIPPRLKTLDIAASPSRQVPFVVRCTDIFHV</sequence>
<name>W7TKA2_9STRA</name>
<protein>
    <submittedName>
        <fullName evidence="2">Uncharacterized protein</fullName>
    </submittedName>
</protein>
<dbReference type="EMBL" id="AZIL01000433">
    <property type="protein sequence ID" value="EWM27500.1"/>
    <property type="molecule type" value="Genomic_DNA"/>
</dbReference>
<evidence type="ECO:0000313" key="3">
    <source>
        <dbReference type="Proteomes" id="UP000019335"/>
    </source>
</evidence>
<accession>W7TKA2</accession>
<gene>
    <name evidence="2" type="ORF">Naga_100099g10</name>
</gene>
<keyword evidence="1" id="KW-0472">Membrane</keyword>
<keyword evidence="3" id="KW-1185">Reference proteome</keyword>
<evidence type="ECO:0000256" key="1">
    <source>
        <dbReference type="SAM" id="Phobius"/>
    </source>
</evidence>
<dbReference type="Proteomes" id="UP000019335">
    <property type="component" value="Chromosome 6"/>
</dbReference>
<feature type="transmembrane region" description="Helical" evidence="1">
    <location>
        <begin position="6"/>
        <end position="31"/>
    </location>
</feature>